<dbReference type="InterPro" id="IPR036291">
    <property type="entry name" value="NAD(P)-bd_dom_sf"/>
</dbReference>
<dbReference type="RefSeq" id="WP_337319170.1">
    <property type="nucleotide sequence ID" value="NZ_JBBDGN010000006.1"/>
</dbReference>
<proteinExistence type="inferred from homology"/>
<comment type="similarity">
    <text evidence="1">Belongs to the short-chain dehydrogenases/reductases (SDR) family.</text>
</comment>
<dbReference type="NCBIfam" id="NF005754">
    <property type="entry name" value="PRK07578.1"/>
    <property type="match status" value="1"/>
</dbReference>
<evidence type="ECO:0000313" key="3">
    <source>
        <dbReference type="EMBL" id="MEJ1091544.1"/>
    </source>
</evidence>
<dbReference type="PRINTS" id="PR00081">
    <property type="entry name" value="GDHRDH"/>
</dbReference>
<dbReference type="CDD" id="cd11731">
    <property type="entry name" value="Lin1944_like_SDR_c"/>
    <property type="match status" value="1"/>
</dbReference>
<dbReference type="PANTHER" id="PTHR43477:SF1">
    <property type="entry name" value="DIHYDROANTICAPSIN 7-DEHYDROGENASE"/>
    <property type="match status" value="1"/>
</dbReference>
<reference evidence="3 4" key="1">
    <citation type="submission" date="2024-02" db="EMBL/GenBank/DDBJ databases">
        <authorList>
            <person name="Saticioglu I.B."/>
        </authorList>
    </citation>
    <scope>NUCLEOTIDE SEQUENCE [LARGE SCALE GENOMIC DNA]</scope>
    <source>
        <strain evidence="3 4">Mu-43</strain>
    </source>
</reference>
<dbReference type="Proteomes" id="UP001366085">
    <property type="component" value="Unassembled WGS sequence"/>
</dbReference>
<organism evidence="3 4">
    <name type="scientific">Microbacterium istanbulense</name>
    <dbReference type="NCBI Taxonomy" id="3122049"/>
    <lineage>
        <taxon>Bacteria</taxon>
        <taxon>Bacillati</taxon>
        <taxon>Actinomycetota</taxon>
        <taxon>Actinomycetes</taxon>
        <taxon>Micrococcales</taxon>
        <taxon>Microbacteriaceae</taxon>
        <taxon>Microbacterium</taxon>
    </lineage>
</organism>
<keyword evidence="2" id="KW-0560">Oxidoreductase</keyword>
<gene>
    <name evidence="3" type="ORF">WDU93_07525</name>
</gene>
<protein>
    <submittedName>
        <fullName evidence="3">Short chain dehydrogenase</fullName>
    </submittedName>
</protein>
<dbReference type="PANTHER" id="PTHR43477">
    <property type="entry name" value="DIHYDROANTICAPSIN 7-DEHYDROGENASE"/>
    <property type="match status" value="1"/>
</dbReference>
<dbReference type="Gene3D" id="3.40.50.720">
    <property type="entry name" value="NAD(P)-binding Rossmann-like Domain"/>
    <property type="match status" value="1"/>
</dbReference>
<sequence>MRILLIGARGHVGSAAAAALRPRHDLIEVGRSTDPAVDITDEASIAAALDATGTVDAIIVAAGSVPFRPVTELTRDDYLAAFTGKVLSQLDVVRLGIPHLADGGSLTLTSGILARDAIATGSAASMANGALEAYVMAAAPELPRGIRINAVSPSVLAEATGYHDAFAGFPQVSDDEVGRAYVRAVEGVGTGRVIPVG</sequence>
<evidence type="ECO:0000313" key="4">
    <source>
        <dbReference type="Proteomes" id="UP001366085"/>
    </source>
</evidence>
<keyword evidence="4" id="KW-1185">Reference proteome</keyword>
<dbReference type="EMBL" id="JBBDGN010000006">
    <property type="protein sequence ID" value="MEJ1091544.1"/>
    <property type="molecule type" value="Genomic_DNA"/>
</dbReference>
<dbReference type="InterPro" id="IPR051122">
    <property type="entry name" value="SDR_DHRS6-like"/>
</dbReference>
<comment type="caution">
    <text evidence="3">The sequence shown here is derived from an EMBL/GenBank/DDBJ whole genome shotgun (WGS) entry which is preliminary data.</text>
</comment>
<dbReference type="Pfam" id="PF13561">
    <property type="entry name" value="adh_short_C2"/>
    <property type="match status" value="1"/>
</dbReference>
<accession>A0ABU8LJP3</accession>
<evidence type="ECO:0000256" key="2">
    <source>
        <dbReference type="ARBA" id="ARBA00023002"/>
    </source>
</evidence>
<name>A0ABU8LJP3_9MICO</name>
<dbReference type="SUPFAM" id="SSF51735">
    <property type="entry name" value="NAD(P)-binding Rossmann-fold domains"/>
    <property type="match status" value="1"/>
</dbReference>
<evidence type="ECO:0000256" key="1">
    <source>
        <dbReference type="ARBA" id="ARBA00006484"/>
    </source>
</evidence>
<dbReference type="InterPro" id="IPR002347">
    <property type="entry name" value="SDR_fam"/>
</dbReference>